<feature type="region of interest" description="Disordered" evidence="1">
    <location>
        <begin position="1"/>
        <end position="27"/>
    </location>
</feature>
<evidence type="ECO:0000313" key="3">
    <source>
        <dbReference type="Proteomes" id="UP000494329"/>
    </source>
</evidence>
<organism evidence="2 3">
    <name type="scientific">Paraburkholderia solisilvae</name>
    <dbReference type="NCBI Taxonomy" id="624376"/>
    <lineage>
        <taxon>Bacteria</taxon>
        <taxon>Pseudomonadati</taxon>
        <taxon>Pseudomonadota</taxon>
        <taxon>Betaproteobacteria</taxon>
        <taxon>Burkholderiales</taxon>
        <taxon>Burkholderiaceae</taxon>
        <taxon>Paraburkholderia</taxon>
    </lineage>
</organism>
<dbReference type="RefSeq" id="WP_175109754.1">
    <property type="nucleotide sequence ID" value="NZ_CADIKF010000005.1"/>
</dbReference>
<proteinExistence type="predicted"/>
<sequence>MQKIDRHALAHAGIAGGSNKGGYSSATSTSIVVVQASASQTPTPPPSHH</sequence>
<dbReference type="EMBL" id="CADIKF010000005">
    <property type="protein sequence ID" value="CAB3750401.1"/>
    <property type="molecule type" value="Genomic_DNA"/>
</dbReference>
<reference evidence="2 3" key="1">
    <citation type="submission" date="2020-04" db="EMBL/GenBank/DDBJ databases">
        <authorList>
            <person name="De Canck E."/>
        </authorList>
    </citation>
    <scope>NUCLEOTIDE SEQUENCE [LARGE SCALE GENOMIC DNA]</scope>
    <source>
        <strain evidence="2 3">LMG 29739</strain>
    </source>
</reference>
<protein>
    <submittedName>
        <fullName evidence="2">Uncharacterized protein</fullName>
    </submittedName>
</protein>
<gene>
    <name evidence="2" type="ORF">LMG29739_01081</name>
</gene>
<evidence type="ECO:0000256" key="1">
    <source>
        <dbReference type="SAM" id="MobiDB-lite"/>
    </source>
</evidence>
<evidence type="ECO:0000313" key="2">
    <source>
        <dbReference type="EMBL" id="CAB3750401.1"/>
    </source>
</evidence>
<name>A0A6J5DAL7_9BURK</name>
<dbReference type="Proteomes" id="UP000494329">
    <property type="component" value="Unassembled WGS sequence"/>
</dbReference>
<dbReference type="AlphaFoldDB" id="A0A6J5DAL7"/>
<accession>A0A6J5DAL7</accession>
<keyword evidence="3" id="KW-1185">Reference proteome</keyword>